<dbReference type="AlphaFoldDB" id="A0A1I6GS41"/>
<dbReference type="EMBL" id="FOYW01000001">
    <property type="protein sequence ID" value="SFR44946.1"/>
    <property type="molecule type" value="Genomic_DNA"/>
</dbReference>
<gene>
    <name evidence="2" type="ORF">SAMN05216203_0416</name>
</gene>
<accession>A0A1I6GS41</accession>
<proteinExistence type="predicted"/>
<feature type="signal peptide" evidence="1">
    <location>
        <begin position="1"/>
        <end position="19"/>
    </location>
</feature>
<evidence type="ECO:0000313" key="3">
    <source>
        <dbReference type="Proteomes" id="UP000198644"/>
    </source>
</evidence>
<reference evidence="2 3" key="1">
    <citation type="submission" date="2016-10" db="EMBL/GenBank/DDBJ databases">
        <authorList>
            <person name="de Groot N.N."/>
        </authorList>
    </citation>
    <scope>NUCLEOTIDE SEQUENCE [LARGE SCALE GENOMIC DNA]</scope>
    <source>
        <strain evidence="2 3">CGMCC 1.9167</strain>
    </source>
</reference>
<organism evidence="2 3">
    <name type="scientific">Marinobacter daqiaonensis</name>
    <dbReference type="NCBI Taxonomy" id="650891"/>
    <lineage>
        <taxon>Bacteria</taxon>
        <taxon>Pseudomonadati</taxon>
        <taxon>Pseudomonadota</taxon>
        <taxon>Gammaproteobacteria</taxon>
        <taxon>Pseudomonadales</taxon>
        <taxon>Marinobacteraceae</taxon>
        <taxon>Marinobacter</taxon>
    </lineage>
</organism>
<dbReference type="SUPFAM" id="SSF53850">
    <property type="entry name" value="Periplasmic binding protein-like II"/>
    <property type="match status" value="1"/>
</dbReference>
<sequence length="312" mass="35389">MKRTFSGSRCFRSRSPAHALVTALLIAPLLAFGAAADAPGEPTTYTLWYRNYDNPAVLSLLRIAFDQTPEYGAYRIQRSAEMVQGRALLELKREDDRPLSIINVATSPERERDLYEVPIPIDGGLLGFRVCVVQEEKVKLFAGVRSLKEFSDRGLTIGQGTHWPDTTILEANGIQVVTHTRFENLFDMLERGRFDCFARGVSEVLYDMERVQHHGLVVEPNLLLAYPMPSYFFLAKDDHETAQRLQLGMERAIANGTFGIFLAVFYGRAVTELNLGQRTMLKLENPYLSDDPDSLSRKLFETLRTRIERNSH</sequence>
<dbReference type="OrthoDB" id="547680at2"/>
<dbReference type="RefSeq" id="WP_139229887.1">
    <property type="nucleotide sequence ID" value="NZ_FOYW01000001.1"/>
</dbReference>
<keyword evidence="1" id="KW-0732">Signal</keyword>
<evidence type="ECO:0008006" key="4">
    <source>
        <dbReference type="Google" id="ProtNLM"/>
    </source>
</evidence>
<dbReference type="Proteomes" id="UP000198644">
    <property type="component" value="Unassembled WGS sequence"/>
</dbReference>
<protein>
    <recommendedName>
        <fullName evidence="4">Extracellular solute-binding protein, family 3</fullName>
    </recommendedName>
</protein>
<dbReference type="STRING" id="650891.SAMN05216203_0416"/>
<evidence type="ECO:0000313" key="2">
    <source>
        <dbReference type="EMBL" id="SFR44946.1"/>
    </source>
</evidence>
<name>A0A1I6GS41_9GAMM</name>
<keyword evidence="3" id="KW-1185">Reference proteome</keyword>
<evidence type="ECO:0000256" key="1">
    <source>
        <dbReference type="SAM" id="SignalP"/>
    </source>
</evidence>
<feature type="chain" id="PRO_5011482268" description="Extracellular solute-binding protein, family 3" evidence="1">
    <location>
        <begin position="20"/>
        <end position="312"/>
    </location>
</feature>